<feature type="region of interest" description="Disordered" evidence="1">
    <location>
        <begin position="1"/>
        <end position="54"/>
    </location>
</feature>
<dbReference type="EMBL" id="ABEU02000018">
    <property type="protein sequence ID" value="PNR35514.1"/>
    <property type="molecule type" value="Genomic_DNA"/>
</dbReference>
<feature type="compositionally biased region" description="Basic and acidic residues" evidence="1">
    <location>
        <begin position="527"/>
        <end position="566"/>
    </location>
</feature>
<dbReference type="EnsemblPlants" id="Pp3c18_21350V3.2">
    <property type="protein sequence ID" value="Pp3c18_21350V3.2"/>
    <property type="gene ID" value="Pp3c18_21350"/>
</dbReference>
<protein>
    <recommendedName>
        <fullName evidence="2">AB hydrolase-1 domain-containing protein</fullName>
    </recommendedName>
</protein>
<feature type="compositionally biased region" description="Basic and acidic residues" evidence="1">
    <location>
        <begin position="502"/>
        <end position="519"/>
    </location>
</feature>
<evidence type="ECO:0000313" key="3">
    <source>
        <dbReference type="EMBL" id="PNR35514.1"/>
    </source>
</evidence>
<evidence type="ECO:0000313" key="4">
    <source>
        <dbReference type="EnsemblPlants" id="Pp3c18_21350V3.1"/>
    </source>
</evidence>
<dbReference type="AlphaFoldDB" id="A9RWR3"/>
<dbReference type="Proteomes" id="UP000006727">
    <property type="component" value="Chromosome 18"/>
</dbReference>
<feature type="region of interest" description="Disordered" evidence="1">
    <location>
        <begin position="502"/>
        <end position="583"/>
    </location>
</feature>
<dbReference type="EnsemblPlants" id="Pp3c18_21350V3.1">
    <property type="protein sequence ID" value="Pp3c18_21350V3.1"/>
    <property type="gene ID" value="Pp3c18_21350"/>
</dbReference>
<dbReference type="PaxDb" id="3218-PP1S33_94V6.1"/>
<reference evidence="3 5" key="2">
    <citation type="journal article" date="2018" name="Plant J.">
        <title>The Physcomitrella patens chromosome-scale assembly reveals moss genome structure and evolution.</title>
        <authorList>
            <person name="Lang D."/>
            <person name="Ullrich K.K."/>
            <person name="Murat F."/>
            <person name="Fuchs J."/>
            <person name="Jenkins J."/>
            <person name="Haas F.B."/>
            <person name="Piednoel M."/>
            <person name="Gundlach H."/>
            <person name="Van Bel M."/>
            <person name="Meyberg R."/>
            <person name="Vives C."/>
            <person name="Morata J."/>
            <person name="Symeonidi A."/>
            <person name="Hiss M."/>
            <person name="Muchero W."/>
            <person name="Kamisugi Y."/>
            <person name="Saleh O."/>
            <person name="Blanc G."/>
            <person name="Decker E.L."/>
            <person name="van Gessel N."/>
            <person name="Grimwood J."/>
            <person name="Hayes R.D."/>
            <person name="Graham S.W."/>
            <person name="Gunter L.E."/>
            <person name="McDaniel S.F."/>
            <person name="Hoernstein S.N.W."/>
            <person name="Larsson A."/>
            <person name="Li F.W."/>
            <person name="Perroud P.F."/>
            <person name="Phillips J."/>
            <person name="Ranjan P."/>
            <person name="Rokshar D.S."/>
            <person name="Rothfels C.J."/>
            <person name="Schneider L."/>
            <person name="Shu S."/>
            <person name="Stevenson D.W."/>
            <person name="Thummler F."/>
            <person name="Tillich M."/>
            <person name="Villarreal Aguilar J.C."/>
            <person name="Widiez T."/>
            <person name="Wong G.K."/>
            <person name="Wymore A."/>
            <person name="Zhang Y."/>
            <person name="Zimmer A.D."/>
            <person name="Quatrano R.S."/>
            <person name="Mayer K.F.X."/>
            <person name="Goodstein D."/>
            <person name="Casacuberta J.M."/>
            <person name="Vandepoele K."/>
            <person name="Reski R."/>
            <person name="Cuming A.C."/>
            <person name="Tuskan G.A."/>
            <person name="Maumus F."/>
            <person name="Salse J."/>
            <person name="Schmutz J."/>
            <person name="Rensing S.A."/>
        </authorList>
    </citation>
    <scope>NUCLEOTIDE SEQUENCE [LARGE SCALE GENOMIC DNA]</scope>
    <source>
        <strain evidence="4 5">cv. Gransden 2004</strain>
    </source>
</reference>
<dbReference type="Pfam" id="PF00561">
    <property type="entry name" value="Abhydrolase_1"/>
    <property type="match status" value="1"/>
</dbReference>
<feature type="compositionally biased region" description="Basic and acidic residues" evidence="1">
    <location>
        <begin position="16"/>
        <end position="31"/>
    </location>
</feature>
<dbReference type="HOGENOM" id="CLU_468044_0_0_1"/>
<dbReference type="eggNOG" id="ENOG502QS8H">
    <property type="taxonomic scope" value="Eukaryota"/>
</dbReference>
<dbReference type="InterPro" id="IPR029058">
    <property type="entry name" value="AB_hydrolase_fold"/>
</dbReference>
<evidence type="ECO:0000256" key="1">
    <source>
        <dbReference type="SAM" id="MobiDB-lite"/>
    </source>
</evidence>
<keyword evidence="5" id="KW-1185">Reference proteome</keyword>
<dbReference type="Gramene" id="Pp3c18_21350V3.2">
    <property type="protein sequence ID" value="Pp3c18_21350V3.2"/>
    <property type="gene ID" value="Pp3c18_21350"/>
</dbReference>
<dbReference type="Gramene" id="Pp3c18_21350V3.1">
    <property type="protein sequence ID" value="Pp3c18_21350V3.1"/>
    <property type="gene ID" value="Pp3c18_21350"/>
</dbReference>
<dbReference type="PANTHER" id="PTHR45763">
    <property type="entry name" value="HYDROLASE, ALPHA/BETA FOLD FAMILY PROTEIN, EXPRESSED-RELATED"/>
    <property type="match status" value="1"/>
</dbReference>
<dbReference type="OrthoDB" id="294702at2759"/>
<proteinExistence type="predicted"/>
<gene>
    <name evidence="4" type="primary">LOC112295403</name>
    <name evidence="3" type="ORF">PHYPA_023414</name>
</gene>
<dbReference type="InterPro" id="IPR000073">
    <property type="entry name" value="AB_hydrolase_1"/>
</dbReference>
<accession>A9RWR3</accession>
<feature type="domain" description="AB hydrolase-1" evidence="2">
    <location>
        <begin position="198"/>
        <end position="474"/>
    </location>
</feature>
<name>A9RWR3_PHYPA</name>
<sequence>MEDQGFNSSPQSSMEQEGKRSADLAKNEASRTGDQVEETAEQMRDQSAESAQSWRELVQSKVQPIVNHPYVRKSSEILNSGATQMKPLVGRTTETISSKFQPVVGKATETLQLGRDTAKKIYNKEEGYEPSKVAPYFAGSLGVLLLCMLLAGWSASDGRSKYNVDVSKIFADKVKLTNGRHIAYVEHGASREEAKINVLFVHGLLSSRLLGLQGVNENLLRKYSVRLVSYDRPGIGQSDPHLKRTLNSSSEDMADFADALGMGDKFWVFAHSGGAAYAWAALHYIPNRLAGVAMLGPLMNPYAKNTTTEESKGMWAGLGPMKPTFQYARHFPAFVPGKLKNNVKKVNKYMKNTKKRVNAKDRDLLETDAFGEAWERAIRESVRSGDLKPHAQDIILQARDWGFKLSDIGSKPKKSFFKRILFFLGSSNLPGFFGPIHIFHGTEDKIVPLVMSEYVKRVLPQVELHKLEGEGHYSWYFNCDHCHRELFKTLFGEVAGLEELDNSVKPEHNAEKEPEKIENYEVPAENVKPEEKVKAEENEKPAAELESPQREAERLDLFKEAGKIAPEDEQVGLSQEGKVQDEL</sequence>
<reference evidence="3 5" key="1">
    <citation type="journal article" date="2008" name="Science">
        <title>The Physcomitrella genome reveals evolutionary insights into the conquest of land by plants.</title>
        <authorList>
            <person name="Rensing S."/>
            <person name="Lang D."/>
            <person name="Zimmer A."/>
            <person name="Terry A."/>
            <person name="Salamov A."/>
            <person name="Shapiro H."/>
            <person name="Nishiyama T."/>
            <person name="Perroud P.-F."/>
            <person name="Lindquist E."/>
            <person name="Kamisugi Y."/>
            <person name="Tanahashi T."/>
            <person name="Sakakibara K."/>
            <person name="Fujita T."/>
            <person name="Oishi K."/>
            <person name="Shin-I T."/>
            <person name="Kuroki Y."/>
            <person name="Toyoda A."/>
            <person name="Suzuki Y."/>
            <person name="Hashimoto A."/>
            <person name="Yamaguchi K."/>
            <person name="Sugano A."/>
            <person name="Kohara Y."/>
            <person name="Fujiyama A."/>
            <person name="Anterola A."/>
            <person name="Aoki S."/>
            <person name="Ashton N."/>
            <person name="Barbazuk W.B."/>
            <person name="Barker E."/>
            <person name="Bennetzen J."/>
            <person name="Bezanilla M."/>
            <person name="Blankenship R."/>
            <person name="Cho S.H."/>
            <person name="Dutcher S."/>
            <person name="Estelle M."/>
            <person name="Fawcett J.A."/>
            <person name="Gundlach H."/>
            <person name="Hanada K."/>
            <person name="Heyl A."/>
            <person name="Hicks K.A."/>
            <person name="Hugh J."/>
            <person name="Lohr M."/>
            <person name="Mayer K."/>
            <person name="Melkozernov A."/>
            <person name="Murata T."/>
            <person name="Nelson D."/>
            <person name="Pils B."/>
            <person name="Prigge M."/>
            <person name="Reiss B."/>
            <person name="Renner T."/>
            <person name="Rombauts S."/>
            <person name="Rushton P."/>
            <person name="Sanderfoot A."/>
            <person name="Schween G."/>
            <person name="Shiu S.-H."/>
            <person name="Stueber K."/>
            <person name="Theodoulou F.L."/>
            <person name="Tu H."/>
            <person name="Van de Peer Y."/>
            <person name="Verrier P.J."/>
            <person name="Waters E."/>
            <person name="Wood A."/>
            <person name="Yang L."/>
            <person name="Cove D."/>
            <person name="Cuming A."/>
            <person name="Hasebe M."/>
            <person name="Lucas S."/>
            <person name="Mishler D.B."/>
            <person name="Reski R."/>
            <person name="Grigoriev I."/>
            <person name="Quatrano R.S."/>
            <person name="Boore J.L."/>
        </authorList>
    </citation>
    <scope>NUCLEOTIDE SEQUENCE [LARGE SCALE GENOMIC DNA]</scope>
    <source>
        <strain evidence="4 5">cv. Gransden 2004</strain>
    </source>
</reference>
<organism evidence="3">
    <name type="scientific">Physcomitrium patens</name>
    <name type="common">Spreading-leaved earth moss</name>
    <name type="synonym">Physcomitrella patens</name>
    <dbReference type="NCBI Taxonomy" id="3218"/>
    <lineage>
        <taxon>Eukaryota</taxon>
        <taxon>Viridiplantae</taxon>
        <taxon>Streptophyta</taxon>
        <taxon>Embryophyta</taxon>
        <taxon>Bryophyta</taxon>
        <taxon>Bryophytina</taxon>
        <taxon>Bryopsida</taxon>
        <taxon>Funariidae</taxon>
        <taxon>Funariales</taxon>
        <taxon>Funariaceae</taxon>
        <taxon>Physcomitrium</taxon>
    </lineage>
</organism>
<evidence type="ECO:0000259" key="2">
    <source>
        <dbReference type="Pfam" id="PF00561"/>
    </source>
</evidence>
<evidence type="ECO:0000313" key="5">
    <source>
        <dbReference type="Proteomes" id="UP000006727"/>
    </source>
</evidence>
<dbReference type="Gene3D" id="3.40.50.1820">
    <property type="entry name" value="alpha/beta hydrolase"/>
    <property type="match status" value="1"/>
</dbReference>
<dbReference type="SUPFAM" id="SSF53474">
    <property type="entry name" value="alpha/beta-Hydrolases"/>
    <property type="match status" value="1"/>
</dbReference>
<dbReference type="PANTHER" id="PTHR45763:SF8">
    <property type="entry name" value="ALPHA_BETA-HYDROLASES SUPERFAMILY PROTEIN"/>
    <property type="match status" value="1"/>
</dbReference>
<feature type="compositionally biased region" description="Polar residues" evidence="1">
    <location>
        <begin position="1"/>
        <end position="15"/>
    </location>
</feature>
<reference evidence="4" key="3">
    <citation type="submission" date="2020-12" db="UniProtKB">
        <authorList>
            <consortium name="EnsemblPlants"/>
        </authorList>
    </citation>
    <scope>IDENTIFICATION</scope>
</reference>
<dbReference type="RefSeq" id="XP_024402705.1">
    <property type="nucleotide sequence ID" value="XM_024546937.2"/>
</dbReference>
<dbReference type="GeneID" id="112295403"/>